<evidence type="ECO:0000313" key="1">
    <source>
        <dbReference type="EMBL" id="MPN53191.1"/>
    </source>
</evidence>
<sequence length="45" mass="5077">MAKPISEEKARIYEFLVKQGKLKPEDVPEKEPGILAKIIKRIGGK</sequence>
<organism evidence="1">
    <name type="scientific">bioreactor metagenome</name>
    <dbReference type="NCBI Taxonomy" id="1076179"/>
    <lineage>
        <taxon>unclassified sequences</taxon>
        <taxon>metagenomes</taxon>
        <taxon>ecological metagenomes</taxon>
    </lineage>
</organism>
<reference evidence="1" key="1">
    <citation type="submission" date="2019-08" db="EMBL/GenBank/DDBJ databases">
        <authorList>
            <person name="Kucharzyk K."/>
            <person name="Murdoch R.W."/>
            <person name="Higgins S."/>
            <person name="Loffler F."/>
        </authorList>
    </citation>
    <scope>NUCLEOTIDE SEQUENCE</scope>
</reference>
<dbReference type="EMBL" id="VSSQ01120056">
    <property type="protein sequence ID" value="MPN53191.1"/>
    <property type="molecule type" value="Genomic_DNA"/>
</dbReference>
<name>A0A645IPE6_9ZZZZ</name>
<proteinExistence type="predicted"/>
<protein>
    <submittedName>
        <fullName evidence="1">Uncharacterized protein</fullName>
    </submittedName>
</protein>
<accession>A0A645IPE6</accession>
<gene>
    <name evidence="1" type="ORF">SDC9_200855</name>
</gene>
<dbReference type="AlphaFoldDB" id="A0A645IPE6"/>
<comment type="caution">
    <text evidence="1">The sequence shown here is derived from an EMBL/GenBank/DDBJ whole genome shotgun (WGS) entry which is preliminary data.</text>
</comment>